<comment type="similarity">
    <text evidence="3">Belongs to the acetyltransferase family. RimJ subfamily.</text>
</comment>
<evidence type="ECO:0000313" key="5">
    <source>
        <dbReference type="EMBL" id="MBC5724422.1"/>
    </source>
</evidence>
<dbReference type="EMBL" id="JACOPL010000002">
    <property type="protein sequence ID" value="MBC5724422.1"/>
    <property type="molecule type" value="Genomic_DNA"/>
</dbReference>
<dbReference type="AlphaFoldDB" id="A0A923RUY0"/>
<proteinExistence type="inferred from homology"/>
<dbReference type="Gene3D" id="3.40.630.30">
    <property type="match status" value="1"/>
</dbReference>
<dbReference type="InterPro" id="IPR000182">
    <property type="entry name" value="GNAT_dom"/>
</dbReference>
<accession>A0A923RUY0</accession>
<feature type="domain" description="N-acetyltransferase" evidence="4">
    <location>
        <begin position="8"/>
        <end position="174"/>
    </location>
</feature>
<protein>
    <submittedName>
        <fullName evidence="5">GNAT family N-acetyltransferase</fullName>
    </submittedName>
</protein>
<sequence>MELITERLTLRPFREDDTEALYAYSKDEPVGRNAGWKPHESLLESSDILHLVFLDQPSVWAVERRGDRRLMGSVGLIADSARQYGSARSLGYALGVDYWGQGYMTEAVRAVLRFGFEQMALDLISATCYPDNPASRRVLEKCGFAYEGTLHRAELLYNGEIKDHLHFYLTHEAAARAGL</sequence>
<evidence type="ECO:0000313" key="6">
    <source>
        <dbReference type="Proteomes" id="UP000606499"/>
    </source>
</evidence>
<evidence type="ECO:0000256" key="3">
    <source>
        <dbReference type="ARBA" id="ARBA00038502"/>
    </source>
</evidence>
<keyword evidence="1" id="KW-0808">Transferase</keyword>
<dbReference type="RefSeq" id="WP_107631488.1">
    <property type="nucleotide sequence ID" value="NZ_JACOPL010000002.1"/>
</dbReference>
<dbReference type="PANTHER" id="PTHR43792">
    <property type="entry name" value="GNAT FAMILY, PUTATIVE (AFU_ORTHOLOGUE AFUA_3G00765)-RELATED-RELATED"/>
    <property type="match status" value="1"/>
</dbReference>
<evidence type="ECO:0000256" key="2">
    <source>
        <dbReference type="ARBA" id="ARBA00023315"/>
    </source>
</evidence>
<dbReference type="Proteomes" id="UP000606499">
    <property type="component" value="Unassembled WGS sequence"/>
</dbReference>
<evidence type="ECO:0000259" key="4">
    <source>
        <dbReference type="PROSITE" id="PS51186"/>
    </source>
</evidence>
<keyword evidence="6" id="KW-1185">Reference proteome</keyword>
<dbReference type="InterPro" id="IPR051531">
    <property type="entry name" value="N-acetyltransferase"/>
</dbReference>
<dbReference type="PROSITE" id="PS51186">
    <property type="entry name" value="GNAT"/>
    <property type="match status" value="1"/>
</dbReference>
<evidence type="ECO:0000256" key="1">
    <source>
        <dbReference type="ARBA" id="ARBA00022679"/>
    </source>
</evidence>
<name>A0A923RUY0_9FIRM</name>
<dbReference type="SUPFAM" id="SSF55729">
    <property type="entry name" value="Acyl-CoA N-acyltransferases (Nat)"/>
    <property type="match status" value="1"/>
</dbReference>
<gene>
    <name evidence="5" type="ORF">H8S45_02920</name>
</gene>
<dbReference type="GO" id="GO:0008999">
    <property type="term" value="F:protein-N-terminal-alanine acetyltransferase activity"/>
    <property type="evidence" value="ECO:0007669"/>
    <property type="project" value="TreeGrafter"/>
</dbReference>
<dbReference type="Pfam" id="PF13302">
    <property type="entry name" value="Acetyltransf_3"/>
    <property type="match status" value="1"/>
</dbReference>
<keyword evidence="2" id="KW-0012">Acyltransferase</keyword>
<organism evidence="5 6">
    <name type="scientific">Agathobaculum faecis</name>
    <dbReference type="NCBI Taxonomy" id="2763013"/>
    <lineage>
        <taxon>Bacteria</taxon>
        <taxon>Bacillati</taxon>
        <taxon>Bacillota</taxon>
        <taxon>Clostridia</taxon>
        <taxon>Eubacteriales</taxon>
        <taxon>Butyricicoccaceae</taxon>
        <taxon>Agathobaculum</taxon>
    </lineage>
</organism>
<dbReference type="GO" id="GO:0005737">
    <property type="term" value="C:cytoplasm"/>
    <property type="evidence" value="ECO:0007669"/>
    <property type="project" value="TreeGrafter"/>
</dbReference>
<comment type="caution">
    <text evidence="5">The sequence shown here is derived from an EMBL/GenBank/DDBJ whole genome shotgun (WGS) entry which is preliminary data.</text>
</comment>
<reference evidence="5" key="1">
    <citation type="submission" date="2020-08" db="EMBL/GenBank/DDBJ databases">
        <title>Genome public.</title>
        <authorList>
            <person name="Liu C."/>
            <person name="Sun Q."/>
        </authorList>
    </citation>
    <scope>NUCLEOTIDE SEQUENCE</scope>
    <source>
        <strain evidence="5">NSJ-28</strain>
    </source>
</reference>
<dbReference type="PANTHER" id="PTHR43792:SF8">
    <property type="entry name" value="[RIBOSOMAL PROTEIN US5]-ALANINE N-ACETYLTRANSFERASE"/>
    <property type="match status" value="1"/>
</dbReference>
<dbReference type="InterPro" id="IPR016181">
    <property type="entry name" value="Acyl_CoA_acyltransferase"/>
</dbReference>